<dbReference type="EMBL" id="JAWJWE010000002">
    <property type="protein sequence ID" value="KAK6642914.1"/>
    <property type="molecule type" value="Genomic_DNA"/>
</dbReference>
<gene>
    <name evidence="2" type="ORF">RUM43_004416</name>
</gene>
<dbReference type="Proteomes" id="UP001372834">
    <property type="component" value="Unassembled WGS sequence"/>
</dbReference>
<protein>
    <submittedName>
        <fullName evidence="2">Uncharacterized protein</fullName>
    </submittedName>
</protein>
<reference evidence="2 3" key="1">
    <citation type="submission" date="2023-10" db="EMBL/GenBank/DDBJ databases">
        <title>Genomes of two closely related lineages of the louse Polyplax serrata with different host specificities.</title>
        <authorList>
            <person name="Martinu J."/>
            <person name="Tarabai H."/>
            <person name="Stefka J."/>
            <person name="Hypsa V."/>
        </authorList>
    </citation>
    <scope>NUCLEOTIDE SEQUENCE [LARGE SCALE GENOMIC DNA]</scope>
    <source>
        <strain evidence="2">HR10_N</strain>
    </source>
</reference>
<evidence type="ECO:0000313" key="3">
    <source>
        <dbReference type="Proteomes" id="UP001372834"/>
    </source>
</evidence>
<feature type="compositionally biased region" description="Basic and acidic residues" evidence="1">
    <location>
        <begin position="37"/>
        <end position="46"/>
    </location>
</feature>
<proteinExistence type="predicted"/>
<feature type="region of interest" description="Disordered" evidence="1">
    <location>
        <begin position="22"/>
        <end position="47"/>
    </location>
</feature>
<name>A0AAN8SBL1_POLSC</name>
<dbReference type="AlphaFoldDB" id="A0AAN8SBL1"/>
<accession>A0AAN8SBL1</accession>
<sequence>MVSEILESSKAPQFVTAQIRCSVSPGGIPGTSEDEASERGRREERSSQVQNSVYDWLCTKSEPSDLRSSQFIYVREKAP</sequence>
<comment type="caution">
    <text evidence="2">The sequence shown here is derived from an EMBL/GenBank/DDBJ whole genome shotgun (WGS) entry which is preliminary data.</text>
</comment>
<evidence type="ECO:0000256" key="1">
    <source>
        <dbReference type="SAM" id="MobiDB-lite"/>
    </source>
</evidence>
<organism evidence="2 3">
    <name type="scientific">Polyplax serrata</name>
    <name type="common">Common mouse louse</name>
    <dbReference type="NCBI Taxonomy" id="468196"/>
    <lineage>
        <taxon>Eukaryota</taxon>
        <taxon>Metazoa</taxon>
        <taxon>Ecdysozoa</taxon>
        <taxon>Arthropoda</taxon>
        <taxon>Hexapoda</taxon>
        <taxon>Insecta</taxon>
        <taxon>Pterygota</taxon>
        <taxon>Neoptera</taxon>
        <taxon>Paraneoptera</taxon>
        <taxon>Psocodea</taxon>
        <taxon>Troctomorpha</taxon>
        <taxon>Phthiraptera</taxon>
        <taxon>Anoplura</taxon>
        <taxon>Polyplacidae</taxon>
        <taxon>Polyplax</taxon>
    </lineage>
</organism>
<evidence type="ECO:0000313" key="2">
    <source>
        <dbReference type="EMBL" id="KAK6642914.1"/>
    </source>
</evidence>